<protein>
    <submittedName>
        <fullName evidence="2">Uncharacterized protein</fullName>
    </submittedName>
</protein>
<accession>A0A4Z2FZ07</accession>
<name>A0A4Z2FZ07_9TELE</name>
<evidence type="ECO:0000256" key="1">
    <source>
        <dbReference type="SAM" id="MobiDB-lite"/>
    </source>
</evidence>
<keyword evidence="3" id="KW-1185">Reference proteome</keyword>
<feature type="compositionally biased region" description="Low complexity" evidence="1">
    <location>
        <begin position="73"/>
        <end position="86"/>
    </location>
</feature>
<comment type="caution">
    <text evidence="2">The sequence shown here is derived from an EMBL/GenBank/DDBJ whole genome shotgun (WGS) entry which is preliminary data.</text>
</comment>
<dbReference type="EMBL" id="SRLO01000838">
    <property type="protein sequence ID" value="TNN45582.1"/>
    <property type="molecule type" value="Genomic_DNA"/>
</dbReference>
<dbReference type="AlphaFoldDB" id="A0A4Z2FZ07"/>
<feature type="compositionally biased region" description="Basic residues" evidence="1">
    <location>
        <begin position="40"/>
        <end position="50"/>
    </location>
</feature>
<feature type="region of interest" description="Disordered" evidence="1">
    <location>
        <begin position="1"/>
        <end position="86"/>
    </location>
</feature>
<gene>
    <name evidence="2" type="ORF">EYF80_044224</name>
</gene>
<reference evidence="2 3" key="1">
    <citation type="submission" date="2019-03" db="EMBL/GenBank/DDBJ databases">
        <title>First draft genome of Liparis tanakae, snailfish: a comprehensive survey of snailfish specific genes.</title>
        <authorList>
            <person name="Kim W."/>
            <person name="Song I."/>
            <person name="Jeong J.-H."/>
            <person name="Kim D."/>
            <person name="Kim S."/>
            <person name="Ryu S."/>
            <person name="Song J.Y."/>
            <person name="Lee S.K."/>
        </authorList>
    </citation>
    <scope>NUCLEOTIDE SEQUENCE [LARGE SCALE GENOMIC DNA]</scope>
    <source>
        <tissue evidence="2">Muscle</tissue>
    </source>
</reference>
<proteinExistence type="predicted"/>
<organism evidence="2 3">
    <name type="scientific">Liparis tanakae</name>
    <name type="common">Tanaka's snailfish</name>
    <dbReference type="NCBI Taxonomy" id="230148"/>
    <lineage>
        <taxon>Eukaryota</taxon>
        <taxon>Metazoa</taxon>
        <taxon>Chordata</taxon>
        <taxon>Craniata</taxon>
        <taxon>Vertebrata</taxon>
        <taxon>Euteleostomi</taxon>
        <taxon>Actinopterygii</taxon>
        <taxon>Neopterygii</taxon>
        <taxon>Teleostei</taxon>
        <taxon>Neoteleostei</taxon>
        <taxon>Acanthomorphata</taxon>
        <taxon>Eupercaria</taxon>
        <taxon>Perciformes</taxon>
        <taxon>Cottioidei</taxon>
        <taxon>Cottales</taxon>
        <taxon>Liparidae</taxon>
        <taxon>Liparis</taxon>
    </lineage>
</organism>
<evidence type="ECO:0000313" key="3">
    <source>
        <dbReference type="Proteomes" id="UP000314294"/>
    </source>
</evidence>
<evidence type="ECO:0000313" key="2">
    <source>
        <dbReference type="EMBL" id="TNN45582.1"/>
    </source>
</evidence>
<sequence length="133" mass="14889">MSEPQNRSAWAAAVPFSKAADPEDRPLKQVVFDKGYHGNKEKHKHLKKRKTEFSWVESNGGGRKRASRPVGHSSPLASFSFTSSSSSHLQVYFEERQPIREEPCFVTSGSHSPLHPLSKRITGANCKLEINDN</sequence>
<dbReference type="Proteomes" id="UP000314294">
    <property type="component" value="Unassembled WGS sequence"/>
</dbReference>